<dbReference type="PANTHER" id="PTHR21301">
    <property type="entry name" value="REVERSE TRANSCRIPTASE"/>
    <property type="match status" value="1"/>
</dbReference>
<evidence type="ECO:0000313" key="2">
    <source>
        <dbReference type="EMBL" id="OCT95237.1"/>
    </source>
</evidence>
<dbReference type="SUPFAM" id="SSF82771">
    <property type="entry name" value="GIY-YIG endonuclease"/>
    <property type="match status" value="1"/>
</dbReference>
<dbReference type="CDD" id="cd10442">
    <property type="entry name" value="GIY-YIG_PLEs"/>
    <property type="match status" value="1"/>
</dbReference>
<organism evidence="2 3">
    <name type="scientific">Xenopus laevis</name>
    <name type="common">African clawed frog</name>
    <dbReference type="NCBI Taxonomy" id="8355"/>
    <lineage>
        <taxon>Eukaryota</taxon>
        <taxon>Metazoa</taxon>
        <taxon>Chordata</taxon>
        <taxon>Craniata</taxon>
        <taxon>Vertebrata</taxon>
        <taxon>Euteleostomi</taxon>
        <taxon>Amphibia</taxon>
        <taxon>Batrachia</taxon>
        <taxon>Anura</taxon>
        <taxon>Pipoidea</taxon>
        <taxon>Pipidae</taxon>
        <taxon>Xenopodinae</taxon>
        <taxon>Xenopus</taxon>
        <taxon>Xenopus</taxon>
    </lineage>
</organism>
<dbReference type="PROSITE" id="PS50164">
    <property type="entry name" value="GIY_YIG"/>
    <property type="match status" value="1"/>
</dbReference>
<feature type="domain" description="GIY-YIG" evidence="1">
    <location>
        <begin position="90"/>
        <end position="189"/>
    </location>
</feature>
<dbReference type="Gene3D" id="3.40.1440.10">
    <property type="entry name" value="GIY-YIG endonuclease"/>
    <property type="match status" value="1"/>
</dbReference>
<dbReference type="Pfam" id="PF01541">
    <property type="entry name" value="GIY-YIG"/>
    <property type="match status" value="1"/>
</dbReference>
<protein>
    <recommendedName>
        <fullName evidence="1">GIY-YIG domain-containing protein</fullName>
    </recommendedName>
</protein>
<dbReference type="EMBL" id="CM004468">
    <property type="protein sequence ID" value="OCT95237.1"/>
    <property type="molecule type" value="Genomic_DNA"/>
</dbReference>
<dbReference type="InterPro" id="IPR035901">
    <property type="entry name" value="GIY-YIG_endonuc_sf"/>
</dbReference>
<dbReference type="InterPro" id="IPR000305">
    <property type="entry name" value="GIY-YIG_endonuc"/>
</dbReference>
<evidence type="ECO:0000313" key="3">
    <source>
        <dbReference type="Proteomes" id="UP000694892"/>
    </source>
</evidence>
<proteinExistence type="predicted"/>
<dbReference type="PANTHER" id="PTHR21301:SF12">
    <property type="match status" value="1"/>
</dbReference>
<name>A0A974HYK8_XENLA</name>
<reference evidence="3" key="1">
    <citation type="journal article" date="2016" name="Nature">
        <title>Genome evolution in the allotetraploid frog Xenopus laevis.</title>
        <authorList>
            <person name="Session A.M."/>
            <person name="Uno Y."/>
            <person name="Kwon T."/>
            <person name="Chapman J.A."/>
            <person name="Toyoda A."/>
            <person name="Takahashi S."/>
            <person name="Fukui A."/>
            <person name="Hikosaka A."/>
            <person name="Suzuki A."/>
            <person name="Kondo M."/>
            <person name="van Heeringen S.J."/>
            <person name="Quigley I."/>
            <person name="Heinz S."/>
            <person name="Ogino H."/>
            <person name="Ochi H."/>
            <person name="Hellsten U."/>
            <person name="Lyons J.B."/>
            <person name="Simakov O."/>
            <person name="Putnam N."/>
            <person name="Stites J."/>
            <person name="Kuroki Y."/>
            <person name="Tanaka T."/>
            <person name="Michiue T."/>
            <person name="Watanabe M."/>
            <person name="Bogdanovic O."/>
            <person name="Lister R."/>
            <person name="Georgiou G."/>
            <person name="Paranjpe S.S."/>
            <person name="van Kruijsbergen I."/>
            <person name="Shu S."/>
            <person name="Carlson J."/>
            <person name="Kinoshita T."/>
            <person name="Ohta Y."/>
            <person name="Mawaribuchi S."/>
            <person name="Jenkins J."/>
            <person name="Grimwood J."/>
            <person name="Schmutz J."/>
            <person name="Mitros T."/>
            <person name="Mozaffari S.V."/>
            <person name="Suzuki Y."/>
            <person name="Haramoto Y."/>
            <person name="Yamamoto T.S."/>
            <person name="Takagi C."/>
            <person name="Heald R."/>
            <person name="Miller K."/>
            <person name="Haudenschild C."/>
            <person name="Kitzman J."/>
            <person name="Nakayama T."/>
            <person name="Izutsu Y."/>
            <person name="Robert J."/>
            <person name="Fortriede J."/>
            <person name="Burns K."/>
            <person name="Lotay V."/>
            <person name="Karimi K."/>
            <person name="Yasuoka Y."/>
            <person name="Dichmann D.S."/>
            <person name="Flajnik M.F."/>
            <person name="Houston D.W."/>
            <person name="Shendure J."/>
            <person name="DuPasquier L."/>
            <person name="Vize P.D."/>
            <person name="Zorn A.M."/>
            <person name="Ito M."/>
            <person name="Marcotte E.M."/>
            <person name="Wallingford J.B."/>
            <person name="Ito Y."/>
            <person name="Asashima M."/>
            <person name="Ueno N."/>
            <person name="Matsuda Y."/>
            <person name="Veenstra G.J."/>
            <person name="Fujiyama A."/>
            <person name="Harland R.M."/>
            <person name="Taira M."/>
            <person name="Rokhsar D.S."/>
        </authorList>
    </citation>
    <scope>NUCLEOTIDE SEQUENCE [LARGE SCALE GENOMIC DNA]</scope>
    <source>
        <strain evidence="3">J</strain>
    </source>
</reference>
<evidence type="ECO:0000259" key="1">
    <source>
        <dbReference type="PROSITE" id="PS50164"/>
    </source>
</evidence>
<gene>
    <name evidence="2" type="ORF">XELAEV_18012922mg</name>
</gene>
<dbReference type="Proteomes" id="UP000694892">
    <property type="component" value="Chromosome 2L"/>
</dbReference>
<accession>A0A974HYK8</accession>
<sequence length="197" mass="22812">MPALKLLTQRYDWEYDESRYCHTRAKAWQCTLVPLPMALPQTTPMSHPKPRPHTGYKGCAQCPFVLKNKEFIHPHTGYTVQLRGYFTCISKFAIYVLICPCGLIYIGETTQMVKSRISQHRSSINLGNMTLPVSKHFLEKGHTADQLKFMVLETVPPLKRGGDREFKLKQREVWWIKKLGSLYPSGLNKDHDLFLFL</sequence>
<dbReference type="AlphaFoldDB" id="A0A974HYK8"/>